<sequence>MPAALLISLSLISSFAVAGLEEDVSTIQKEWEKIKYQSPESSHEKGFESLIKEANQLVAQNPNRAEILIWQGIVESSYAGAKGGLGALAHVKNAKKTFEKALEINPTALDGSAYTSLGSLYYQVPGWPIGFGDDKKAAEYLKKGLSINPDGIDPNYFYADFLFRNGDYSGAERSLRKALQAPARNGRKVADDGRRKEINQLLEKVAEKRK</sequence>
<accession>A0A229FTQ0</accession>
<feature type="signal peptide" evidence="1">
    <location>
        <begin position="1"/>
        <end position="18"/>
    </location>
</feature>
<dbReference type="AlphaFoldDB" id="A0A229FTQ0"/>
<dbReference type="SUPFAM" id="SSF48452">
    <property type="entry name" value="TPR-like"/>
    <property type="match status" value="1"/>
</dbReference>
<reference evidence="2 3" key="1">
    <citation type="submission" date="2017-06" db="EMBL/GenBank/DDBJ databases">
        <title>Reclassification of a Polynucleobacter cosmopolitanus strain isolated from tropical Lake Victoria as Polynucleobacter victoriensis comb. nov.</title>
        <authorList>
            <person name="Hahn M.W."/>
        </authorList>
    </citation>
    <scope>NUCLEOTIDE SEQUENCE [LARGE SCALE GENOMIC DNA]</scope>
    <source>
        <strain evidence="2 3">MWH-MoIso2</strain>
    </source>
</reference>
<organism evidence="2 3">
    <name type="scientific">Polynucleobacter cosmopolitanus</name>
    <dbReference type="NCBI Taxonomy" id="351345"/>
    <lineage>
        <taxon>Bacteria</taxon>
        <taxon>Pseudomonadati</taxon>
        <taxon>Pseudomonadota</taxon>
        <taxon>Betaproteobacteria</taxon>
        <taxon>Burkholderiales</taxon>
        <taxon>Burkholderiaceae</taxon>
        <taxon>Polynucleobacter</taxon>
    </lineage>
</organism>
<keyword evidence="3" id="KW-1185">Reference proteome</keyword>
<dbReference type="Gene3D" id="1.25.40.10">
    <property type="entry name" value="Tetratricopeptide repeat domain"/>
    <property type="match status" value="1"/>
</dbReference>
<dbReference type="EMBL" id="NJGG01000002">
    <property type="protein sequence ID" value="OXL15232.1"/>
    <property type="molecule type" value="Genomic_DNA"/>
</dbReference>
<evidence type="ECO:0000313" key="3">
    <source>
        <dbReference type="Proteomes" id="UP000215188"/>
    </source>
</evidence>
<dbReference type="Pfam" id="PF13181">
    <property type="entry name" value="TPR_8"/>
    <property type="match status" value="1"/>
</dbReference>
<gene>
    <name evidence="2" type="ORF">AOC33_07355</name>
</gene>
<feature type="chain" id="PRO_5013325400" evidence="1">
    <location>
        <begin position="19"/>
        <end position="210"/>
    </location>
</feature>
<evidence type="ECO:0000313" key="2">
    <source>
        <dbReference type="EMBL" id="OXL15232.1"/>
    </source>
</evidence>
<name>A0A229FTQ0_9BURK</name>
<dbReference type="Pfam" id="PF14559">
    <property type="entry name" value="TPR_19"/>
    <property type="match status" value="1"/>
</dbReference>
<comment type="caution">
    <text evidence="2">The sequence shown here is derived from an EMBL/GenBank/DDBJ whole genome shotgun (WGS) entry which is preliminary data.</text>
</comment>
<proteinExistence type="predicted"/>
<protein>
    <submittedName>
        <fullName evidence="2">Uncharacterized protein</fullName>
    </submittedName>
</protein>
<evidence type="ECO:0000256" key="1">
    <source>
        <dbReference type="SAM" id="SignalP"/>
    </source>
</evidence>
<dbReference type="InterPro" id="IPR019734">
    <property type="entry name" value="TPR_rpt"/>
</dbReference>
<keyword evidence="1" id="KW-0732">Signal</keyword>
<dbReference type="Proteomes" id="UP000215188">
    <property type="component" value="Unassembled WGS sequence"/>
</dbReference>
<dbReference type="InterPro" id="IPR011990">
    <property type="entry name" value="TPR-like_helical_dom_sf"/>
</dbReference>